<reference evidence="7 8" key="1">
    <citation type="journal article" date="2010" name="Cell">
        <title>The genome of Naegleria gruberi illuminates early eukaryotic versatility.</title>
        <authorList>
            <person name="Fritz-Laylin L.K."/>
            <person name="Prochnik S.E."/>
            <person name="Ginger M.L."/>
            <person name="Dacks J.B."/>
            <person name="Carpenter M.L."/>
            <person name="Field M.C."/>
            <person name="Kuo A."/>
            <person name="Paredez A."/>
            <person name="Chapman J."/>
            <person name="Pham J."/>
            <person name="Shu S."/>
            <person name="Neupane R."/>
            <person name="Cipriano M."/>
            <person name="Mancuso J."/>
            <person name="Tu H."/>
            <person name="Salamov A."/>
            <person name="Lindquist E."/>
            <person name="Shapiro H."/>
            <person name="Lucas S."/>
            <person name="Grigoriev I.V."/>
            <person name="Cande W.Z."/>
            <person name="Fulton C."/>
            <person name="Rokhsar D.S."/>
            <person name="Dawson S.C."/>
        </authorList>
    </citation>
    <scope>NUCLEOTIDE SEQUENCE [LARGE SCALE GENOMIC DNA]</scope>
    <source>
        <strain evidence="7 8">NEG-M</strain>
    </source>
</reference>
<sequence>MLSKLLILTTALIAIVLSLLYSSNVNLYKNPKHTESLLNSNISNKLKYIEKDGSKIAYIELGDLNGHAVIQLHPTPGSLSYGHLNEDELAKKHSIRLIKFDRPGIGQSFLNTNNNTLNTCSCSKEQYYLIMNSIQSIVNELKLNSYSLIGHQLGAFYTLLYYKQLQQLNNNIENIENIVLFSPILPINNSIINEKITIDKIIELIKDYKSIHKLISIIYNKILGKKTSSILFKKLYKLITNILPTRSILLPLLKHCNLNNLNENDNNSIHNSINQNTITLFEEFNYFYNYDDNIIDSNNNNLNNILLNNSDRIKIYTNLNSEFEQALEFIQNKIHKKQIPNLNPTTTTTSTTQPSTSTTTTTPQAETTTTTAATPSTPTTTPTVTAETKQVESKAKVEQQQQEEPTTTTPTSTTPTTTTKQQQEEVTTPITTTPTSDQKQSDTTTTNQPSMDTPTVEQSTTQSTTTTESTSTTNQSSSSPIKVAVIGGGLAGLSAAIEIAELGGYVYLIEKEERTGGNSAKATSGINGVLTKAQERLSIPDTVDLFISDTTKSGKQAGNPKLISTLVKESTSAIEFLENHGIGMELVTQCGGHSMARTHRSAPPKVGRAMNVGAEITFKLLNYIKNNLNDRVTVMTSTKMIGFLTLIDENNNTIVTGIKYITLEQESKEQSKESQSEQLKELKEQQVKELKVSSVVLTTGGYAADREGYLKEYAPQLSKLPTTNGKFANGEGIRMAVKELGASLIHMESIQVHPTGFIDPLNPKSMTVFLAAEALRAYGGIIVNENGNRFCNELGRRDYVSDMIFKNCKSEIENGHTTAYMIMNDHVAKSFSESLLSFYIGKGFIKKFNNLQHAHQESLQHLNLQQLINTIENYNHFYNQYQLNNSIVDDFGKNLFPTLFNLNDTIYISRITPSIHYTHGGLLFDEKARVLRRIANDNTVEPIQGLYTAGEASGGLHGLNRLAGNSLLECVVYGRIAAHEIINNDSNKQQSKL</sequence>
<name>D2W4F0_NAEGR</name>
<dbReference type="Gene3D" id="3.50.50.60">
    <property type="entry name" value="FAD/NAD(P)-binding domain"/>
    <property type="match status" value="1"/>
</dbReference>
<keyword evidence="4" id="KW-0560">Oxidoreductase</keyword>
<feature type="compositionally biased region" description="Low complexity" evidence="5">
    <location>
        <begin position="398"/>
        <end position="446"/>
    </location>
</feature>
<evidence type="ECO:0000256" key="3">
    <source>
        <dbReference type="ARBA" id="ARBA00022827"/>
    </source>
</evidence>
<dbReference type="InterPro" id="IPR010960">
    <property type="entry name" value="Flavocytochrome_c"/>
</dbReference>
<dbReference type="SUPFAM" id="SSF53474">
    <property type="entry name" value="alpha/beta-Hydrolases"/>
    <property type="match status" value="1"/>
</dbReference>
<dbReference type="AlphaFoldDB" id="D2W4F0"/>
<dbReference type="Proteomes" id="UP000006671">
    <property type="component" value="Unassembled WGS sequence"/>
</dbReference>
<dbReference type="VEuPathDB" id="AmoebaDB:NAEGRDRAFT_82312"/>
<dbReference type="eggNOG" id="KOG2404">
    <property type="taxonomic scope" value="Eukaryota"/>
</dbReference>
<evidence type="ECO:0000256" key="5">
    <source>
        <dbReference type="SAM" id="MobiDB-lite"/>
    </source>
</evidence>
<dbReference type="InterPro" id="IPR029058">
    <property type="entry name" value="AB_hydrolase_fold"/>
</dbReference>
<feature type="region of interest" description="Disordered" evidence="5">
    <location>
        <begin position="340"/>
        <end position="479"/>
    </location>
</feature>
<dbReference type="EMBL" id="GG738951">
    <property type="protein sequence ID" value="EFC36055.1"/>
    <property type="molecule type" value="Genomic_DNA"/>
</dbReference>
<dbReference type="InterPro" id="IPR050315">
    <property type="entry name" value="FAD-oxidoreductase_2"/>
</dbReference>
<dbReference type="PANTHER" id="PTHR43400:SF7">
    <property type="entry name" value="FAD-DEPENDENT OXIDOREDUCTASE 2 FAD BINDING DOMAIN-CONTAINING PROTEIN"/>
    <property type="match status" value="1"/>
</dbReference>
<keyword evidence="8" id="KW-1185">Reference proteome</keyword>
<evidence type="ECO:0000256" key="4">
    <source>
        <dbReference type="ARBA" id="ARBA00023002"/>
    </source>
</evidence>
<dbReference type="RefSeq" id="XP_002668799.1">
    <property type="nucleotide sequence ID" value="XM_002668753.1"/>
</dbReference>
<dbReference type="GeneID" id="8856352"/>
<dbReference type="GO" id="GO:0010181">
    <property type="term" value="F:FMN binding"/>
    <property type="evidence" value="ECO:0007669"/>
    <property type="project" value="InterPro"/>
</dbReference>
<keyword evidence="2" id="KW-0285">Flavoprotein</keyword>
<dbReference type="Pfam" id="PF00890">
    <property type="entry name" value="FAD_binding_2"/>
    <property type="match status" value="1"/>
</dbReference>
<evidence type="ECO:0000256" key="2">
    <source>
        <dbReference type="ARBA" id="ARBA00022630"/>
    </source>
</evidence>
<feature type="domain" description="FAD-dependent oxidoreductase 2 FAD-binding" evidence="6">
    <location>
        <begin position="483"/>
        <end position="967"/>
    </location>
</feature>
<feature type="compositionally biased region" description="Low complexity" evidence="5">
    <location>
        <begin position="344"/>
        <end position="388"/>
    </location>
</feature>
<dbReference type="KEGG" id="ngr:NAEGRDRAFT_82312"/>
<dbReference type="PANTHER" id="PTHR43400">
    <property type="entry name" value="FUMARATE REDUCTASE"/>
    <property type="match status" value="1"/>
</dbReference>
<dbReference type="InterPro" id="IPR036188">
    <property type="entry name" value="FAD/NAD-bd_sf"/>
</dbReference>
<dbReference type="Gene3D" id="3.90.700.10">
    <property type="entry name" value="Succinate dehydrogenase/fumarate reductase flavoprotein, catalytic domain"/>
    <property type="match status" value="1"/>
</dbReference>
<dbReference type="SUPFAM" id="SSF51905">
    <property type="entry name" value="FAD/NAD(P)-binding domain"/>
    <property type="match status" value="1"/>
</dbReference>
<comment type="cofactor">
    <cofactor evidence="1">
        <name>FAD</name>
        <dbReference type="ChEBI" id="CHEBI:57692"/>
    </cofactor>
</comment>
<evidence type="ECO:0000313" key="7">
    <source>
        <dbReference type="EMBL" id="EFC36055.1"/>
    </source>
</evidence>
<feature type="compositionally biased region" description="Low complexity" evidence="5">
    <location>
        <begin position="453"/>
        <end position="479"/>
    </location>
</feature>
<dbReference type="InterPro" id="IPR027477">
    <property type="entry name" value="Succ_DH/fumarate_Rdtase_cat_sf"/>
</dbReference>
<gene>
    <name evidence="7" type="ORF">NAEGRDRAFT_82312</name>
</gene>
<dbReference type="OrthoDB" id="71672at2759"/>
<dbReference type="NCBIfam" id="TIGR01813">
    <property type="entry name" value="flavo_cyto_c"/>
    <property type="match status" value="1"/>
</dbReference>
<organism evidence="8">
    <name type="scientific">Naegleria gruberi</name>
    <name type="common">Amoeba</name>
    <dbReference type="NCBI Taxonomy" id="5762"/>
    <lineage>
        <taxon>Eukaryota</taxon>
        <taxon>Discoba</taxon>
        <taxon>Heterolobosea</taxon>
        <taxon>Tetramitia</taxon>
        <taxon>Eutetramitia</taxon>
        <taxon>Vahlkampfiidae</taxon>
        <taxon>Naegleria</taxon>
    </lineage>
</organism>
<dbReference type="InParanoid" id="D2W4F0"/>
<dbReference type="Gene3D" id="3.40.50.1820">
    <property type="entry name" value="alpha/beta hydrolase"/>
    <property type="match status" value="1"/>
</dbReference>
<accession>D2W4F0</accession>
<dbReference type="STRING" id="5762.D2W4F0"/>
<proteinExistence type="predicted"/>
<evidence type="ECO:0000313" key="8">
    <source>
        <dbReference type="Proteomes" id="UP000006671"/>
    </source>
</evidence>
<dbReference type="SUPFAM" id="SSF56425">
    <property type="entry name" value="Succinate dehydrogenase/fumarate reductase flavoprotein, catalytic domain"/>
    <property type="match status" value="1"/>
</dbReference>
<dbReference type="InterPro" id="IPR003953">
    <property type="entry name" value="FAD-dep_OxRdtase_2_FAD-bd"/>
</dbReference>
<dbReference type="GO" id="GO:0016491">
    <property type="term" value="F:oxidoreductase activity"/>
    <property type="evidence" value="ECO:0007669"/>
    <property type="project" value="UniProtKB-KW"/>
</dbReference>
<keyword evidence="3" id="KW-0274">FAD</keyword>
<evidence type="ECO:0000259" key="6">
    <source>
        <dbReference type="Pfam" id="PF00890"/>
    </source>
</evidence>
<protein>
    <submittedName>
        <fullName evidence="7">Fumarate reductase</fullName>
    </submittedName>
</protein>
<evidence type="ECO:0000256" key="1">
    <source>
        <dbReference type="ARBA" id="ARBA00001974"/>
    </source>
</evidence>